<feature type="region of interest" description="Disordered" evidence="1">
    <location>
        <begin position="1"/>
        <end position="102"/>
    </location>
</feature>
<reference evidence="2 3" key="1">
    <citation type="submission" date="2020-05" db="EMBL/GenBank/DDBJ databases">
        <title>Horizontal transmission and recombination maintain forever young bacterial symbiont genomes.</title>
        <authorList>
            <person name="Russell S.L."/>
            <person name="Pepper-Tunick E."/>
            <person name="Svedberg J."/>
            <person name="Byrne A."/>
            <person name="Ruelas Castillo J."/>
            <person name="Vollmers C."/>
            <person name="Beinart R.A."/>
            <person name="Corbett-Detig R."/>
        </authorList>
    </citation>
    <scope>NUCLEOTIDE SEQUENCE [LARGE SCALE GENOMIC DNA]</scope>
    <source>
        <strain evidence="2">4727-3</strain>
    </source>
</reference>
<comment type="caution">
    <text evidence="2">The sequence shown here is derived from an EMBL/GenBank/DDBJ whole genome shotgun (WGS) entry which is preliminary data.</text>
</comment>
<dbReference type="EMBL" id="JACCHS010000017">
    <property type="protein sequence ID" value="NYT46579.1"/>
    <property type="molecule type" value="Genomic_DNA"/>
</dbReference>
<sequence length="102" mass="11522">MQQPVDKRLQEKVAKEQATTQSSSGSSLSKITGDYKSLLPEKKTTGNRQATPWKKKKRKADAKRVAEEKRKADSKTVLKSRKLLQEKTKARRKITPGSSPDR</sequence>
<evidence type="ECO:0000256" key="1">
    <source>
        <dbReference type="SAM" id="MobiDB-lite"/>
    </source>
</evidence>
<feature type="compositionally biased region" description="Basic and acidic residues" evidence="1">
    <location>
        <begin position="62"/>
        <end position="76"/>
    </location>
</feature>
<organism evidence="2 3">
    <name type="scientific">Candidatus Methanofishera endochildressiae</name>
    <dbReference type="NCBI Taxonomy" id="2738884"/>
    <lineage>
        <taxon>Bacteria</taxon>
        <taxon>Pseudomonadati</taxon>
        <taxon>Pseudomonadota</taxon>
        <taxon>Gammaproteobacteria</taxon>
        <taxon>Candidatus Methanofishera</taxon>
    </lineage>
</organism>
<evidence type="ECO:0000313" key="2">
    <source>
        <dbReference type="EMBL" id="NYT46579.1"/>
    </source>
</evidence>
<dbReference type="AlphaFoldDB" id="A0A7Z0MN18"/>
<gene>
    <name evidence="2" type="ORF">H0A75_01695</name>
</gene>
<accession>A0A7Z0MN18</accession>
<proteinExistence type="predicted"/>
<name>A0A7Z0MN18_9GAMM</name>
<feature type="compositionally biased region" description="Basic and acidic residues" evidence="1">
    <location>
        <begin position="1"/>
        <end position="15"/>
    </location>
</feature>
<dbReference type="Proteomes" id="UP000537890">
    <property type="component" value="Unassembled WGS sequence"/>
</dbReference>
<evidence type="ECO:0000313" key="3">
    <source>
        <dbReference type="Proteomes" id="UP000537890"/>
    </source>
</evidence>
<protein>
    <submittedName>
        <fullName evidence="2">Uncharacterized protein</fullName>
    </submittedName>
</protein>